<dbReference type="Proteomes" id="UP001589814">
    <property type="component" value="Unassembled WGS sequence"/>
</dbReference>
<evidence type="ECO:0000256" key="7">
    <source>
        <dbReference type="ARBA" id="ARBA00033409"/>
    </source>
</evidence>
<name>A0ABV6G6Z1_9GAMM</name>
<evidence type="ECO:0000256" key="6">
    <source>
        <dbReference type="ARBA" id="ARBA00023204"/>
    </source>
</evidence>
<reference evidence="10 11" key="1">
    <citation type="submission" date="2024-09" db="EMBL/GenBank/DDBJ databases">
        <authorList>
            <person name="Sun Q."/>
            <person name="Mori K."/>
        </authorList>
    </citation>
    <scope>NUCLEOTIDE SEQUENCE [LARGE SCALE GENOMIC DNA]</scope>
    <source>
        <strain evidence="10 11">CCM 7415</strain>
    </source>
</reference>
<evidence type="ECO:0000256" key="1">
    <source>
        <dbReference type="ARBA" id="ARBA00003065"/>
    </source>
</evidence>
<evidence type="ECO:0000256" key="4">
    <source>
        <dbReference type="ARBA" id="ARBA00022763"/>
    </source>
</evidence>
<evidence type="ECO:0000259" key="9">
    <source>
        <dbReference type="Pfam" id="PF11967"/>
    </source>
</evidence>
<dbReference type="InterPro" id="IPR022572">
    <property type="entry name" value="DNA_rep/recomb_RecO_N"/>
</dbReference>
<dbReference type="NCBIfam" id="TIGR00613">
    <property type="entry name" value="reco"/>
    <property type="match status" value="1"/>
</dbReference>
<comment type="function">
    <text evidence="1 8">Involved in DNA repair and RecF pathway recombination.</text>
</comment>
<dbReference type="SUPFAM" id="SSF50249">
    <property type="entry name" value="Nucleic acid-binding proteins"/>
    <property type="match status" value="1"/>
</dbReference>
<dbReference type="InterPro" id="IPR012340">
    <property type="entry name" value="NA-bd_OB-fold"/>
</dbReference>
<feature type="domain" description="DNA replication/recombination mediator RecO N-terminal" evidence="9">
    <location>
        <begin position="4"/>
        <end position="73"/>
    </location>
</feature>
<dbReference type="Pfam" id="PF11967">
    <property type="entry name" value="RecO_N"/>
    <property type="match status" value="1"/>
</dbReference>
<dbReference type="Pfam" id="PF02565">
    <property type="entry name" value="RecO_C"/>
    <property type="match status" value="1"/>
</dbReference>
<dbReference type="Gene3D" id="1.20.1440.120">
    <property type="entry name" value="Recombination protein O, C-terminal domain"/>
    <property type="match status" value="1"/>
</dbReference>
<dbReference type="PANTHER" id="PTHR33991">
    <property type="entry name" value="DNA REPAIR PROTEIN RECO"/>
    <property type="match status" value="1"/>
</dbReference>
<evidence type="ECO:0000256" key="3">
    <source>
        <dbReference type="ARBA" id="ARBA00021310"/>
    </source>
</evidence>
<accession>A0ABV6G6Z1</accession>
<evidence type="ECO:0000256" key="8">
    <source>
        <dbReference type="HAMAP-Rule" id="MF_00201"/>
    </source>
</evidence>
<comment type="caution">
    <text evidence="10">The sequence shown here is derived from an EMBL/GenBank/DDBJ whole genome shotgun (WGS) entry which is preliminary data.</text>
</comment>
<keyword evidence="6 8" id="KW-0234">DNA repair</keyword>
<organism evidence="10 11">
    <name type="scientific">Kushneria aurantia</name>
    <dbReference type="NCBI Taxonomy" id="504092"/>
    <lineage>
        <taxon>Bacteria</taxon>
        <taxon>Pseudomonadati</taxon>
        <taxon>Pseudomonadota</taxon>
        <taxon>Gammaproteobacteria</taxon>
        <taxon>Oceanospirillales</taxon>
        <taxon>Halomonadaceae</taxon>
        <taxon>Kushneria</taxon>
    </lineage>
</organism>
<evidence type="ECO:0000256" key="5">
    <source>
        <dbReference type="ARBA" id="ARBA00023172"/>
    </source>
</evidence>
<evidence type="ECO:0000313" key="10">
    <source>
        <dbReference type="EMBL" id="MFC0269432.1"/>
    </source>
</evidence>
<protein>
    <recommendedName>
        <fullName evidence="3 8">DNA repair protein RecO</fullName>
    </recommendedName>
    <alternativeName>
        <fullName evidence="7 8">Recombination protein O</fullName>
    </alternativeName>
</protein>
<gene>
    <name evidence="8 10" type="primary">recO</name>
    <name evidence="10" type="ORF">ACFFHW_15795</name>
</gene>
<dbReference type="InterPro" id="IPR003717">
    <property type="entry name" value="RecO"/>
</dbReference>
<proteinExistence type="inferred from homology"/>
<keyword evidence="4 8" id="KW-0227">DNA damage</keyword>
<dbReference type="RefSeq" id="WP_026351885.1">
    <property type="nucleotide sequence ID" value="NZ_JBHLVX010000058.1"/>
</dbReference>
<dbReference type="EMBL" id="JBHLVX010000058">
    <property type="protein sequence ID" value="MFC0269432.1"/>
    <property type="molecule type" value="Genomic_DNA"/>
</dbReference>
<evidence type="ECO:0000313" key="11">
    <source>
        <dbReference type="Proteomes" id="UP001589814"/>
    </source>
</evidence>
<dbReference type="InterPro" id="IPR042242">
    <property type="entry name" value="RecO_C"/>
</dbReference>
<keyword evidence="11" id="KW-1185">Reference proteome</keyword>
<dbReference type="Gene3D" id="2.40.50.140">
    <property type="entry name" value="Nucleic acid-binding proteins"/>
    <property type="match status" value="1"/>
</dbReference>
<dbReference type="HAMAP" id="MF_00201">
    <property type="entry name" value="RecO"/>
    <property type="match status" value="1"/>
</dbReference>
<dbReference type="PANTHER" id="PTHR33991:SF1">
    <property type="entry name" value="DNA REPAIR PROTEIN RECO"/>
    <property type="match status" value="1"/>
</dbReference>
<comment type="similarity">
    <text evidence="2 8">Belongs to the RecO family.</text>
</comment>
<evidence type="ECO:0000256" key="2">
    <source>
        <dbReference type="ARBA" id="ARBA00007452"/>
    </source>
</evidence>
<sequence>MSLQPAWLLHRRAWRETSALVDLLTLYDGRIRGVARGVMRPGSRTRHRLQSFAPLHVSWRGDGDLKTLRDIESRGPGALLAGEGLICGLYANELMTRLLPLSLPVETLFAFYAALLEALPFPDRRAAALRRFEITLLEVLDAEPVFLDPLDRALDDEQHYLYDPALRRFRPAEEGRPAFDARTLQWLARGDWESAGVAGSARALVRQALAPLLGERELHSRQLMRQLVRRRRGDSGA</sequence>
<keyword evidence="5 8" id="KW-0233">DNA recombination</keyword>